<feature type="compositionally biased region" description="Pro residues" evidence="1">
    <location>
        <begin position="1"/>
        <end position="10"/>
    </location>
</feature>
<dbReference type="EMBL" id="BK014691">
    <property type="protein sequence ID" value="DAD68051.1"/>
    <property type="molecule type" value="Genomic_DNA"/>
</dbReference>
<dbReference type="PROSITE" id="PS51674">
    <property type="entry name" value="4FE4S_WBL"/>
    <property type="match status" value="1"/>
</dbReference>
<evidence type="ECO:0000256" key="1">
    <source>
        <dbReference type="SAM" id="MobiDB-lite"/>
    </source>
</evidence>
<organism evidence="3">
    <name type="scientific">Siphoviridae sp. ctRlz6</name>
    <dbReference type="NCBI Taxonomy" id="2823581"/>
    <lineage>
        <taxon>Viruses</taxon>
        <taxon>Duplodnaviria</taxon>
        <taxon>Heunggongvirae</taxon>
        <taxon>Uroviricota</taxon>
        <taxon>Caudoviricetes</taxon>
    </lineage>
</organism>
<dbReference type="Pfam" id="PF02467">
    <property type="entry name" value="Whib"/>
    <property type="match status" value="1"/>
</dbReference>
<sequence length="117" mass="12611">MHLPQPPTPTPRITSTTPGGKLEKSVWQEKAPCQHQDPRLWDLDSVAWRGHALEGKPRDVRAAALCQGCPVLRDCAIFALAIKPRMLGIVLAGVDIPVAGGAKARAAKQRLTEIAYG</sequence>
<reference evidence="3" key="1">
    <citation type="journal article" date="2021" name="Proc. Natl. Acad. Sci. U.S.A.">
        <title>A Catalog of Tens of Thousands of Viruses from Human Metagenomes Reveals Hidden Associations with Chronic Diseases.</title>
        <authorList>
            <person name="Tisza M.J."/>
            <person name="Buck C.B."/>
        </authorList>
    </citation>
    <scope>NUCLEOTIDE SEQUENCE</scope>
    <source>
        <strain evidence="3">CtRlz6</strain>
    </source>
</reference>
<feature type="domain" description="4Fe-4S Wbl-type" evidence="2">
    <location>
        <begin position="32"/>
        <end position="101"/>
    </location>
</feature>
<evidence type="ECO:0000313" key="3">
    <source>
        <dbReference type="EMBL" id="DAD68051.1"/>
    </source>
</evidence>
<feature type="region of interest" description="Disordered" evidence="1">
    <location>
        <begin position="1"/>
        <end position="23"/>
    </location>
</feature>
<protein>
    <submittedName>
        <fullName evidence="3">Transcription factor</fullName>
    </submittedName>
</protein>
<accession>A0A8S5LDY2</accession>
<dbReference type="InterPro" id="IPR034768">
    <property type="entry name" value="4FE4S_WBL"/>
</dbReference>
<name>A0A8S5LDY2_9CAUD</name>
<evidence type="ECO:0000259" key="2">
    <source>
        <dbReference type="PROSITE" id="PS51674"/>
    </source>
</evidence>
<proteinExistence type="predicted"/>